<protein>
    <submittedName>
        <fullName evidence="6">Alpha/beta-hydrolase</fullName>
    </submittedName>
</protein>
<evidence type="ECO:0000313" key="6">
    <source>
        <dbReference type="EMBL" id="KAF2825239.1"/>
    </source>
</evidence>
<feature type="compositionally biased region" description="Low complexity" evidence="3">
    <location>
        <begin position="278"/>
        <end position="307"/>
    </location>
</feature>
<dbReference type="OrthoDB" id="2586582at2759"/>
<feature type="transmembrane region" description="Helical" evidence="4">
    <location>
        <begin position="372"/>
        <end position="394"/>
    </location>
</feature>
<dbReference type="EMBL" id="MU006228">
    <property type="protein sequence ID" value="KAF2825239.1"/>
    <property type="molecule type" value="Genomic_DNA"/>
</dbReference>
<dbReference type="AlphaFoldDB" id="A0A6A6ZXG8"/>
<dbReference type="Pfam" id="PF01083">
    <property type="entry name" value="Cutinase"/>
    <property type="match status" value="1"/>
</dbReference>
<reference evidence="6" key="1">
    <citation type="journal article" date="2020" name="Stud. Mycol.">
        <title>101 Dothideomycetes genomes: a test case for predicting lifestyles and emergence of pathogens.</title>
        <authorList>
            <person name="Haridas S."/>
            <person name="Albert R."/>
            <person name="Binder M."/>
            <person name="Bloem J."/>
            <person name="Labutti K."/>
            <person name="Salamov A."/>
            <person name="Andreopoulos B."/>
            <person name="Baker S."/>
            <person name="Barry K."/>
            <person name="Bills G."/>
            <person name="Bluhm B."/>
            <person name="Cannon C."/>
            <person name="Castanera R."/>
            <person name="Culley D."/>
            <person name="Daum C."/>
            <person name="Ezra D."/>
            <person name="Gonzalez J."/>
            <person name="Henrissat B."/>
            <person name="Kuo A."/>
            <person name="Liang C."/>
            <person name="Lipzen A."/>
            <person name="Lutzoni F."/>
            <person name="Magnuson J."/>
            <person name="Mondo S."/>
            <person name="Nolan M."/>
            <person name="Ohm R."/>
            <person name="Pangilinan J."/>
            <person name="Park H.-J."/>
            <person name="Ramirez L."/>
            <person name="Alfaro M."/>
            <person name="Sun H."/>
            <person name="Tritt A."/>
            <person name="Yoshinaga Y."/>
            <person name="Zwiers L.-H."/>
            <person name="Turgeon B."/>
            <person name="Goodwin S."/>
            <person name="Spatafora J."/>
            <person name="Crous P."/>
            <person name="Grigoriev I."/>
        </authorList>
    </citation>
    <scope>NUCLEOTIDE SEQUENCE</scope>
    <source>
        <strain evidence="6">CBS 113818</strain>
    </source>
</reference>
<keyword evidence="4" id="KW-0812">Transmembrane</keyword>
<dbReference type="GO" id="GO:0052689">
    <property type="term" value="F:carboxylic ester hydrolase activity"/>
    <property type="evidence" value="ECO:0007669"/>
    <property type="project" value="UniProtKB-ARBA"/>
</dbReference>
<keyword evidence="4" id="KW-1133">Transmembrane helix</keyword>
<dbReference type="PANTHER" id="PTHR33630">
    <property type="entry name" value="CUTINASE RV1984C-RELATED-RELATED"/>
    <property type="match status" value="1"/>
</dbReference>
<dbReference type="Gene3D" id="3.40.50.1820">
    <property type="entry name" value="alpha/beta hydrolase"/>
    <property type="match status" value="1"/>
</dbReference>
<evidence type="ECO:0000256" key="2">
    <source>
        <dbReference type="ARBA" id="ARBA00023157"/>
    </source>
</evidence>
<evidence type="ECO:0000256" key="3">
    <source>
        <dbReference type="SAM" id="MobiDB-lite"/>
    </source>
</evidence>
<dbReference type="SUPFAM" id="SSF53474">
    <property type="entry name" value="alpha/beta-Hydrolases"/>
    <property type="match status" value="1"/>
</dbReference>
<name>A0A6A6ZXG8_9PLEO</name>
<dbReference type="SMART" id="SM01110">
    <property type="entry name" value="Cutinase"/>
    <property type="match status" value="1"/>
</dbReference>
<evidence type="ECO:0000256" key="5">
    <source>
        <dbReference type="SAM" id="SignalP"/>
    </source>
</evidence>
<keyword evidence="5" id="KW-0732">Signal</keyword>
<proteinExistence type="predicted"/>
<sequence>MRATLSTLALIAAVAVAQERCDAPYPNVYCNTTEIMAFESYDCKPYHVFIARGSDEPYPGRQGNITHEICSRIGSKDCSFESIEYPAKSTAWGKDEWCKSATKGQANGQSQMKGYAEKCPNAKLILLGFSQGAAVAQDILGGGGGKVFDCEQPISQALDTATGSKVVAAVTFGAVIRSRNQKFTIGEGVNSDGQRARTPSQLQALNKYSDRLRDYCHSGDPMCAVGSTPVDVWNHLNYFIEHNEEVISWVAEKAKSSGQTVSEGPKSNEPSPSPSVLPPSTTTTPRPMSPARTSTPSPSTQANTPTPSSTPPPSSVPAQTNTLLQSSSPTSVPAKSAAASPSIIASATRSTTDSSEAPAQSGTTSNTTSGTIGAASSLTVSPLLFVAAVALFFAI</sequence>
<keyword evidence="4" id="KW-0472">Membrane</keyword>
<gene>
    <name evidence="6" type="ORF">CC86DRAFT_383159</name>
</gene>
<organism evidence="6 7">
    <name type="scientific">Ophiobolus disseminans</name>
    <dbReference type="NCBI Taxonomy" id="1469910"/>
    <lineage>
        <taxon>Eukaryota</taxon>
        <taxon>Fungi</taxon>
        <taxon>Dikarya</taxon>
        <taxon>Ascomycota</taxon>
        <taxon>Pezizomycotina</taxon>
        <taxon>Dothideomycetes</taxon>
        <taxon>Pleosporomycetidae</taxon>
        <taxon>Pleosporales</taxon>
        <taxon>Pleosporineae</taxon>
        <taxon>Phaeosphaeriaceae</taxon>
        <taxon>Ophiobolus</taxon>
    </lineage>
</organism>
<feature type="signal peptide" evidence="5">
    <location>
        <begin position="1"/>
        <end position="17"/>
    </location>
</feature>
<feature type="chain" id="PRO_5025465370" evidence="5">
    <location>
        <begin position="18"/>
        <end position="395"/>
    </location>
</feature>
<dbReference type="Proteomes" id="UP000799424">
    <property type="component" value="Unassembled WGS sequence"/>
</dbReference>
<dbReference type="InterPro" id="IPR029058">
    <property type="entry name" value="AB_hydrolase_fold"/>
</dbReference>
<keyword evidence="2" id="KW-1015">Disulfide bond</keyword>
<evidence type="ECO:0000313" key="7">
    <source>
        <dbReference type="Proteomes" id="UP000799424"/>
    </source>
</evidence>
<keyword evidence="7" id="KW-1185">Reference proteome</keyword>
<dbReference type="PANTHER" id="PTHR33630:SF13">
    <property type="entry name" value="ACETYLXYLAN ESTERASE"/>
    <property type="match status" value="1"/>
</dbReference>
<dbReference type="InterPro" id="IPR000675">
    <property type="entry name" value="Cutinase/axe"/>
</dbReference>
<evidence type="ECO:0000256" key="1">
    <source>
        <dbReference type="ARBA" id="ARBA00022801"/>
    </source>
</evidence>
<accession>A0A6A6ZXG8</accession>
<feature type="region of interest" description="Disordered" evidence="3">
    <location>
        <begin position="257"/>
        <end position="370"/>
    </location>
</feature>
<feature type="compositionally biased region" description="Low complexity" evidence="3">
    <location>
        <begin position="316"/>
        <end position="370"/>
    </location>
</feature>
<evidence type="ECO:0000256" key="4">
    <source>
        <dbReference type="SAM" id="Phobius"/>
    </source>
</evidence>
<keyword evidence="1 6" id="KW-0378">Hydrolase</keyword>